<proteinExistence type="predicted"/>
<protein>
    <submittedName>
        <fullName evidence="1">Uncharacterized protein</fullName>
    </submittedName>
</protein>
<dbReference type="Proteomes" id="UP000216947">
    <property type="component" value="Unassembled WGS sequence"/>
</dbReference>
<name>A0A261QYU2_9BORD</name>
<dbReference type="EMBL" id="NEVK01000006">
    <property type="protein sequence ID" value="OZI17958.1"/>
    <property type="molecule type" value="Genomic_DNA"/>
</dbReference>
<evidence type="ECO:0000313" key="1">
    <source>
        <dbReference type="EMBL" id="OZI17958.1"/>
    </source>
</evidence>
<evidence type="ECO:0000313" key="2">
    <source>
        <dbReference type="Proteomes" id="UP000216947"/>
    </source>
</evidence>
<reference evidence="2" key="1">
    <citation type="submission" date="2017-05" db="EMBL/GenBank/DDBJ databases">
        <title>Complete and WGS of Bordetella genogroups.</title>
        <authorList>
            <person name="Spilker T."/>
            <person name="Lipuma J."/>
        </authorList>
    </citation>
    <scope>NUCLEOTIDE SEQUENCE [LARGE SCALE GENOMIC DNA]</scope>
    <source>
        <strain evidence="2">AU18089</strain>
    </source>
</reference>
<gene>
    <name evidence="1" type="ORF">CAL19_12830</name>
</gene>
<organism evidence="1 2">
    <name type="scientific">Bordetella genomosp. 7</name>
    <dbReference type="NCBI Taxonomy" id="1416805"/>
    <lineage>
        <taxon>Bacteria</taxon>
        <taxon>Pseudomonadati</taxon>
        <taxon>Pseudomonadota</taxon>
        <taxon>Betaproteobacteria</taxon>
        <taxon>Burkholderiales</taxon>
        <taxon>Alcaligenaceae</taxon>
        <taxon>Bordetella</taxon>
    </lineage>
</organism>
<dbReference type="AlphaFoldDB" id="A0A261QYU2"/>
<comment type="caution">
    <text evidence="1">The sequence shown here is derived from an EMBL/GenBank/DDBJ whole genome shotgun (WGS) entry which is preliminary data.</text>
</comment>
<dbReference type="RefSeq" id="WP_094796981.1">
    <property type="nucleotide sequence ID" value="NZ_NEVI01000017.1"/>
</dbReference>
<keyword evidence="2" id="KW-1185">Reference proteome</keyword>
<sequence>MSEELQDILEQYRAMRVALEKLLELPYAKEQLRFLDGGIGTKTRNAVWLEARHALATPKGEPPCTA</sequence>
<accession>A0A261QYU2</accession>